<reference evidence="2" key="1">
    <citation type="journal article" date="2019" name="Int. J. Syst. Evol. Microbiol.">
        <title>The Global Catalogue of Microorganisms (GCM) 10K type strain sequencing project: providing services to taxonomists for standard genome sequencing and annotation.</title>
        <authorList>
            <consortium name="The Broad Institute Genomics Platform"/>
            <consortium name="The Broad Institute Genome Sequencing Center for Infectious Disease"/>
            <person name="Wu L."/>
            <person name="Ma J."/>
        </authorList>
    </citation>
    <scope>NUCLEOTIDE SEQUENCE [LARGE SCALE GENOMIC DNA]</scope>
    <source>
        <strain evidence="2">KCTC 52368</strain>
    </source>
</reference>
<evidence type="ECO:0000313" key="1">
    <source>
        <dbReference type="EMBL" id="MFD2587171.1"/>
    </source>
</evidence>
<name>A0ABW5MVY5_9FLAO</name>
<keyword evidence="2" id="KW-1185">Reference proteome</keyword>
<dbReference type="RefSeq" id="WP_377766731.1">
    <property type="nucleotide sequence ID" value="NZ_JBHULB010000011.1"/>
</dbReference>
<organism evidence="1 2">
    <name type="scientific">Croceitalea marina</name>
    <dbReference type="NCBI Taxonomy" id="1775166"/>
    <lineage>
        <taxon>Bacteria</taxon>
        <taxon>Pseudomonadati</taxon>
        <taxon>Bacteroidota</taxon>
        <taxon>Flavobacteriia</taxon>
        <taxon>Flavobacteriales</taxon>
        <taxon>Flavobacteriaceae</taxon>
        <taxon>Croceitalea</taxon>
    </lineage>
</organism>
<protein>
    <submittedName>
        <fullName evidence="1">DUF1643 domain-containing protein</fullName>
    </submittedName>
</protein>
<sequence length="187" mass="21369">MAFENIEWVYSNSACNTVRYVLGKKASNTIACIGINPSTASPNDLDNTLKSVKRIAAFNGYDGWVMYNLYPQRSTDPSLLDKEVNHHLRLKNSYAIKQSILELKIDTIWLAFGNLIESRTYLSLCMLSIHENLKDLDLNWKIIGVPTKKGHPAHPLYKATKSELKKFNVENYVNTKLKPIIHQMKQD</sequence>
<proteinExistence type="predicted"/>
<gene>
    <name evidence="1" type="ORF">ACFSQJ_09535</name>
</gene>
<dbReference type="Pfam" id="PF07799">
    <property type="entry name" value="DUF1643"/>
    <property type="match status" value="1"/>
</dbReference>
<accession>A0ABW5MVY5</accession>
<evidence type="ECO:0000313" key="2">
    <source>
        <dbReference type="Proteomes" id="UP001597526"/>
    </source>
</evidence>
<dbReference type="InterPro" id="IPR012441">
    <property type="entry name" value="DUF1643"/>
</dbReference>
<comment type="caution">
    <text evidence="1">The sequence shown here is derived from an EMBL/GenBank/DDBJ whole genome shotgun (WGS) entry which is preliminary data.</text>
</comment>
<dbReference type="EMBL" id="JBHULB010000011">
    <property type="protein sequence ID" value="MFD2587171.1"/>
    <property type="molecule type" value="Genomic_DNA"/>
</dbReference>
<dbReference type="Proteomes" id="UP001597526">
    <property type="component" value="Unassembled WGS sequence"/>
</dbReference>